<dbReference type="Gene3D" id="3.40.50.11970">
    <property type="match status" value="1"/>
</dbReference>
<dbReference type="InterPro" id="IPR005077">
    <property type="entry name" value="Peptidase_C11"/>
</dbReference>
<name>A0A0W8F9F5_9ZZZZ</name>
<dbReference type="AlphaFoldDB" id="A0A0W8F9F5"/>
<evidence type="ECO:0000313" key="1">
    <source>
        <dbReference type="EMBL" id="KUG17441.1"/>
    </source>
</evidence>
<proteinExistence type="predicted"/>
<dbReference type="PANTHER" id="PTHR37835">
    <property type="entry name" value="ALPHA-CLOSTRIPAIN"/>
    <property type="match status" value="1"/>
</dbReference>
<dbReference type="Pfam" id="PF03415">
    <property type="entry name" value="Peptidase_C11"/>
    <property type="match status" value="1"/>
</dbReference>
<reference evidence="1" key="1">
    <citation type="journal article" date="2015" name="Proc. Natl. Acad. Sci. U.S.A.">
        <title>Networks of energetic and metabolic interactions define dynamics in microbial communities.</title>
        <authorList>
            <person name="Embree M."/>
            <person name="Liu J.K."/>
            <person name="Al-Bassam M.M."/>
            <person name="Zengler K."/>
        </authorList>
    </citation>
    <scope>NUCLEOTIDE SEQUENCE</scope>
</reference>
<gene>
    <name evidence="1" type="ORF">ASZ90_012881</name>
</gene>
<comment type="caution">
    <text evidence="1">The sequence shown here is derived from an EMBL/GenBank/DDBJ whole genome shotgun (WGS) entry which is preliminary data.</text>
</comment>
<organism evidence="1">
    <name type="scientific">hydrocarbon metagenome</name>
    <dbReference type="NCBI Taxonomy" id="938273"/>
    <lineage>
        <taxon>unclassified sequences</taxon>
        <taxon>metagenomes</taxon>
        <taxon>ecological metagenomes</taxon>
    </lineage>
</organism>
<sequence length="458" mass="51038">MLLDNGNPYENGRPQSIILSPEDFSFNISDRNLNAIDRRAKWTVFIYMAANCDLAAHLFEDILEMKAIGSDENVNICVFFVGPLITDSFFARLNKGTPLGEDIIFRFLTLSASEPKILKEVISNNLILYPAENNLVILAGHGLGWKGALEDYAIGKMYIEQGRFSLPPGDDGSHLKYCYDRAIKAINEKRLQNRMAKDSINDGNKSKINIIAFDACLMGNIEAINHFKDLSEIIVTSEDVFPGSGYPYDKILQKLKADPNIDPNVMAINIINQTKDYYKNKFGNIVITQAALDCHELKGLNQMIYNLANEMTKYLGNDKEAANVIKSCIENAFNFGEGYRDLKNIAESLLDCQIPYNLSVAARSLKDFFEQSGLILASDVPGGKGMPAGISIYCPDPAEFDPQYLRAVNSSDMGFWPWFLGMYALCTLGQDAVNSPLIGLIDETMKDLMGKGEYRPNN</sequence>
<dbReference type="EMBL" id="LNQE01001442">
    <property type="protein sequence ID" value="KUG17441.1"/>
    <property type="molecule type" value="Genomic_DNA"/>
</dbReference>
<accession>A0A0W8F9F5</accession>
<dbReference type="PANTHER" id="PTHR37835:SF1">
    <property type="entry name" value="ALPHA-CLOSTRIPAIN"/>
    <property type="match status" value="1"/>
</dbReference>
<protein>
    <submittedName>
        <fullName evidence="1">Clostripain-related</fullName>
    </submittedName>
</protein>